<gene>
    <name evidence="1" type="ORF">CD178_03359</name>
</gene>
<accession>A0A347WGW0</accession>
<dbReference type="KEGG" id="ksc:CD178_03359"/>
<evidence type="ECO:0000313" key="2">
    <source>
        <dbReference type="Proteomes" id="UP000264120"/>
    </source>
</evidence>
<keyword evidence="1" id="KW-0614">Plasmid</keyword>
<dbReference type="EMBL" id="CP023038">
    <property type="protein sequence ID" value="AXY24103.1"/>
    <property type="molecule type" value="Genomic_DNA"/>
</dbReference>
<evidence type="ECO:0000313" key="1">
    <source>
        <dbReference type="EMBL" id="AXY24103.1"/>
    </source>
</evidence>
<reference evidence="1 2" key="1">
    <citation type="submission" date="2017-08" db="EMBL/GenBank/DDBJ databases">
        <title>Complete genome sequence of Gluconacetobacter saccharivorans CV1 isolated from Fermented Vinegar.</title>
        <authorList>
            <person name="Kim S.-Y."/>
        </authorList>
    </citation>
    <scope>NUCLEOTIDE SEQUENCE [LARGE SCALE GENOMIC DNA]</scope>
    <source>
        <strain evidence="1 2">CV1</strain>
        <plasmid evidence="1 2">unnamed2</plasmid>
    </source>
</reference>
<organism evidence="1 2">
    <name type="scientific">Komagataeibacter saccharivorans</name>
    <dbReference type="NCBI Taxonomy" id="265959"/>
    <lineage>
        <taxon>Bacteria</taxon>
        <taxon>Pseudomonadati</taxon>
        <taxon>Pseudomonadota</taxon>
        <taxon>Alphaproteobacteria</taxon>
        <taxon>Acetobacterales</taxon>
        <taxon>Acetobacteraceae</taxon>
        <taxon>Komagataeibacter</taxon>
    </lineage>
</organism>
<geneLocation type="plasmid" evidence="1 2">
    <name>unnamed2</name>
</geneLocation>
<keyword evidence="2" id="KW-1185">Reference proteome</keyword>
<proteinExistence type="predicted"/>
<protein>
    <submittedName>
        <fullName evidence="1">Uncharacterized protein</fullName>
    </submittedName>
</protein>
<dbReference type="Proteomes" id="UP000264120">
    <property type="component" value="Plasmid unnamed2"/>
</dbReference>
<sequence>MLADHLLVEWRKMILDHTARGRVWSDTLQICGGD</sequence>
<dbReference type="AlphaFoldDB" id="A0A347WGW0"/>
<name>A0A347WGW0_9PROT</name>